<comment type="catalytic activity">
    <reaction evidence="1">
        <text>3-hydroxy-2-methylpropanoyl-CoA + H2O = 3-hydroxy-2-methylpropanoate + CoA + H(+)</text>
        <dbReference type="Rhea" id="RHEA:20888"/>
        <dbReference type="ChEBI" id="CHEBI:11805"/>
        <dbReference type="ChEBI" id="CHEBI:15377"/>
        <dbReference type="ChEBI" id="CHEBI:15378"/>
        <dbReference type="ChEBI" id="CHEBI:57287"/>
        <dbReference type="ChEBI" id="CHEBI:57340"/>
        <dbReference type="EC" id="3.1.2.4"/>
    </reaction>
</comment>
<dbReference type="RefSeq" id="WP_382344024.1">
    <property type="nucleotide sequence ID" value="NZ_JBHLUT010000001.1"/>
</dbReference>
<dbReference type="Proteomes" id="UP000606115">
    <property type="component" value="Unassembled WGS sequence"/>
</dbReference>
<gene>
    <name evidence="5" type="ORF">GCM10007173_27340</name>
</gene>
<protein>
    <recommendedName>
        <fullName evidence="2">3-hydroxyisobutyryl-CoA hydrolase</fullName>
        <ecNumber evidence="2">3.1.2.4</ecNumber>
    </recommendedName>
</protein>
<comment type="caution">
    <text evidence="5">The sequence shown here is derived from an EMBL/GenBank/DDBJ whole genome shotgun (WGS) entry which is preliminary data.</text>
</comment>
<dbReference type="NCBIfam" id="NF004127">
    <property type="entry name" value="PRK05617.1"/>
    <property type="match status" value="1"/>
</dbReference>
<accession>A0ABQ2DPL8</accession>
<feature type="domain" description="Enoyl-CoA hydratase/isomerase" evidence="4">
    <location>
        <begin position="16"/>
        <end position="324"/>
    </location>
</feature>
<dbReference type="InterPro" id="IPR029045">
    <property type="entry name" value="ClpP/crotonase-like_dom_sf"/>
</dbReference>
<dbReference type="InterPro" id="IPR045004">
    <property type="entry name" value="ECH_dom"/>
</dbReference>
<sequence length="353" mass="38287">MGILTDILTERRGHLGLITLNRPAALNALTTQMCREMLHALLAWREDPQVHHVAITGAGERGLCAGGDIVAIYRDILNRDGSTEEFWRIEYQLNVLIDEYPKPFVALMDGIVLGGGIGVSAHGSHRIVTETSRCGMPEVEIGFFPDVGGTHLLAQGDKAAGRLAALTGLKFQAADTIALGLADTYVPQENLAQLLTELEAAEVEEVIARYKSEPEPGMLDGQWVEAFAEPSIPGILAALNASDQSQSQIAAKALRAACPSSVRLVDQLLSSAGDDLREDLRREFRAAVNRLDDPDFAEGIRAAVIDKDRNPQWREQVGDLTSAQRTARHFAPLPGAELNFALLEQGIREKSGK</sequence>
<dbReference type="PANTHER" id="PTHR43176">
    <property type="entry name" value="3-HYDROXYISOBUTYRYL-COA HYDROLASE-RELATED"/>
    <property type="match status" value="1"/>
</dbReference>
<evidence type="ECO:0000256" key="3">
    <source>
        <dbReference type="ARBA" id="ARBA00022801"/>
    </source>
</evidence>
<proteinExistence type="predicted"/>
<dbReference type="GO" id="GO:0016787">
    <property type="term" value="F:hydrolase activity"/>
    <property type="evidence" value="ECO:0007669"/>
    <property type="project" value="UniProtKB-KW"/>
</dbReference>
<dbReference type="EMBL" id="BMKX01000007">
    <property type="protein sequence ID" value="GGJ67024.1"/>
    <property type="molecule type" value="Genomic_DNA"/>
</dbReference>
<keyword evidence="6" id="KW-1185">Reference proteome</keyword>
<keyword evidence="3 5" id="KW-0378">Hydrolase</keyword>
<evidence type="ECO:0000256" key="2">
    <source>
        <dbReference type="ARBA" id="ARBA00011915"/>
    </source>
</evidence>
<dbReference type="EC" id="3.1.2.4" evidence="2"/>
<dbReference type="InterPro" id="IPR032259">
    <property type="entry name" value="HIBYL-CoA-H"/>
</dbReference>
<evidence type="ECO:0000256" key="1">
    <source>
        <dbReference type="ARBA" id="ARBA00001709"/>
    </source>
</evidence>
<reference evidence="6" key="1">
    <citation type="journal article" date="2019" name="Int. J. Syst. Evol. Microbiol.">
        <title>The Global Catalogue of Microorganisms (GCM) 10K type strain sequencing project: providing services to taxonomists for standard genome sequencing and annotation.</title>
        <authorList>
            <consortium name="The Broad Institute Genomics Platform"/>
            <consortium name="The Broad Institute Genome Sequencing Center for Infectious Disease"/>
            <person name="Wu L."/>
            <person name="Ma J."/>
        </authorList>
    </citation>
    <scope>NUCLEOTIDE SEQUENCE [LARGE SCALE GENOMIC DNA]</scope>
    <source>
        <strain evidence="6">CGMCC 1.3685</strain>
    </source>
</reference>
<evidence type="ECO:0000313" key="5">
    <source>
        <dbReference type="EMBL" id="GGJ67024.1"/>
    </source>
</evidence>
<dbReference type="SUPFAM" id="SSF52096">
    <property type="entry name" value="ClpP/crotonase"/>
    <property type="match status" value="1"/>
</dbReference>
<evidence type="ECO:0000313" key="6">
    <source>
        <dbReference type="Proteomes" id="UP000606115"/>
    </source>
</evidence>
<name>A0ABQ2DPL8_9MICC</name>
<evidence type="ECO:0000259" key="4">
    <source>
        <dbReference type="Pfam" id="PF16113"/>
    </source>
</evidence>
<dbReference type="Pfam" id="PF16113">
    <property type="entry name" value="ECH_2"/>
    <property type="match status" value="1"/>
</dbReference>
<dbReference type="CDD" id="cd06558">
    <property type="entry name" value="crotonase-like"/>
    <property type="match status" value="1"/>
</dbReference>
<dbReference type="Gene3D" id="3.90.226.10">
    <property type="entry name" value="2-enoyl-CoA Hydratase, Chain A, domain 1"/>
    <property type="match status" value="1"/>
</dbReference>
<dbReference type="PANTHER" id="PTHR43176:SF3">
    <property type="entry name" value="3-HYDROXYISOBUTYRYL-COA HYDROLASE, MITOCHONDRIAL"/>
    <property type="match status" value="1"/>
</dbReference>
<organism evidence="5 6">
    <name type="scientific">Glutamicibacter ardleyensis</name>
    <dbReference type="NCBI Taxonomy" id="225894"/>
    <lineage>
        <taxon>Bacteria</taxon>
        <taxon>Bacillati</taxon>
        <taxon>Actinomycetota</taxon>
        <taxon>Actinomycetes</taxon>
        <taxon>Micrococcales</taxon>
        <taxon>Micrococcaceae</taxon>
        <taxon>Glutamicibacter</taxon>
    </lineage>
</organism>